<feature type="transmembrane region" description="Helical" evidence="7">
    <location>
        <begin position="23"/>
        <end position="46"/>
    </location>
</feature>
<dbReference type="InterPro" id="IPR050250">
    <property type="entry name" value="Macrolide_Exporter_MacB"/>
</dbReference>
<reference evidence="11" key="1">
    <citation type="submission" date="2017-09" db="EMBL/GenBank/DDBJ databases">
        <title>Depth-based differentiation of microbial function through sediment-hosted aquifers and enrichment of novel symbionts in the deep terrestrial subsurface.</title>
        <authorList>
            <person name="Probst A.J."/>
            <person name="Ladd B."/>
            <person name="Jarett J.K."/>
            <person name="Geller-Mcgrath D.E."/>
            <person name="Sieber C.M.K."/>
            <person name="Emerson J.B."/>
            <person name="Anantharaman K."/>
            <person name="Thomas B.C."/>
            <person name="Malmstrom R."/>
            <person name="Stieglmeier M."/>
            <person name="Klingl A."/>
            <person name="Woyke T."/>
            <person name="Ryan C.M."/>
            <person name="Banfield J.F."/>
        </authorList>
    </citation>
    <scope>NUCLEOTIDE SEQUENCE [LARGE SCALE GENOMIC DNA]</scope>
</reference>
<sequence length="401" mass="43338">MNHFTFVLKSAIEDFSRNKGRTFLTSLGIVIGVLSVVILIAFGLGLRKYINDQFQSLGSNLIRVVPGQILRSGGFSSTGSMTTIRFDFRDILKLERVKSAEFVIPIVTRSITVSMGKGTEPATLYASTADIFLALNLKAQHGGIFTKNDVDKRSKIAVIGPKIAVKLFGNEDAAIGKNIKIDSQTFKIEGVLEAKGGGGFGGPDLDSFIYMPHTTAQVFNPDKKFYAIIVKSKSDINIETAKQEVKTAMLKRYKEDDFSVIDQAELLGAIESIFGVMNTVLVAIAAVSLVVGGIGIMNIMYVTVTERIKEIGIRRALGARTSDILLQFLVESVALSVLGGLMGLGFAYLIVFFIQNFFPAYIDLNSVVLALGVSSVIGIVFGVFPAKKAANLSPIDAIRSE</sequence>
<accession>A0A2M7QCF1</accession>
<gene>
    <name evidence="10" type="ORF">COY90_05465</name>
</gene>
<keyword evidence="5 7" id="KW-0472">Membrane</keyword>
<organism evidence="10 11">
    <name type="scientific">Candidatus Roizmanbacteria bacterium CG_4_10_14_0_8_um_filter_39_9</name>
    <dbReference type="NCBI Taxonomy" id="1974829"/>
    <lineage>
        <taxon>Bacteria</taxon>
        <taxon>Candidatus Roizmaniibacteriota</taxon>
    </lineage>
</organism>
<comment type="subcellular location">
    <subcellularLocation>
        <location evidence="1">Cell membrane</location>
        <topology evidence="1">Multi-pass membrane protein</topology>
    </subcellularLocation>
</comment>
<dbReference type="Pfam" id="PF12704">
    <property type="entry name" value="MacB_PCD"/>
    <property type="match status" value="1"/>
</dbReference>
<dbReference type="Pfam" id="PF02687">
    <property type="entry name" value="FtsX"/>
    <property type="match status" value="1"/>
</dbReference>
<name>A0A2M7QCF1_9BACT</name>
<dbReference type="AlphaFoldDB" id="A0A2M7QCF1"/>
<proteinExistence type="inferred from homology"/>
<dbReference type="InterPro" id="IPR003838">
    <property type="entry name" value="ABC3_permease_C"/>
</dbReference>
<evidence type="ECO:0000256" key="2">
    <source>
        <dbReference type="ARBA" id="ARBA00022475"/>
    </source>
</evidence>
<feature type="transmembrane region" description="Helical" evidence="7">
    <location>
        <begin position="366"/>
        <end position="384"/>
    </location>
</feature>
<evidence type="ECO:0000259" key="9">
    <source>
        <dbReference type="Pfam" id="PF12704"/>
    </source>
</evidence>
<feature type="transmembrane region" description="Helical" evidence="7">
    <location>
        <begin position="325"/>
        <end position="354"/>
    </location>
</feature>
<protein>
    <recommendedName>
        <fullName evidence="12">Multidrug ABC transporter substrate-binding protein</fullName>
    </recommendedName>
</protein>
<evidence type="ECO:0000259" key="8">
    <source>
        <dbReference type="Pfam" id="PF02687"/>
    </source>
</evidence>
<comment type="caution">
    <text evidence="10">The sequence shown here is derived from an EMBL/GenBank/DDBJ whole genome shotgun (WGS) entry which is preliminary data.</text>
</comment>
<dbReference type="GO" id="GO:0005886">
    <property type="term" value="C:plasma membrane"/>
    <property type="evidence" value="ECO:0007669"/>
    <property type="project" value="UniProtKB-SubCell"/>
</dbReference>
<keyword evidence="4 7" id="KW-1133">Transmembrane helix</keyword>
<dbReference type="InterPro" id="IPR025857">
    <property type="entry name" value="MacB_PCD"/>
</dbReference>
<evidence type="ECO:0000256" key="6">
    <source>
        <dbReference type="ARBA" id="ARBA00038076"/>
    </source>
</evidence>
<feature type="transmembrane region" description="Helical" evidence="7">
    <location>
        <begin position="280"/>
        <end position="304"/>
    </location>
</feature>
<evidence type="ECO:0000256" key="3">
    <source>
        <dbReference type="ARBA" id="ARBA00022692"/>
    </source>
</evidence>
<evidence type="ECO:0000313" key="10">
    <source>
        <dbReference type="EMBL" id="PIY68548.1"/>
    </source>
</evidence>
<feature type="domain" description="MacB-like periplasmic core" evidence="9">
    <location>
        <begin position="22"/>
        <end position="247"/>
    </location>
</feature>
<evidence type="ECO:0008006" key="12">
    <source>
        <dbReference type="Google" id="ProtNLM"/>
    </source>
</evidence>
<dbReference type="EMBL" id="PFLF01000114">
    <property type="protein sequence ID" value="PIY68548.1"/>
    <property type="molecule type" value="Genomic_DNA"/>
</dbReference>
<evidence type="ECO:0000256" key="1">
    <source>
        <dbReference type="ARBA" id="ARBA00004651"/>
    </source>
</evidence>
<evidence type="ECO:0000256" key="7">
    <source>
        <dbReference type="SAM" id="Phobius"/>
    </source>
</evidence>
<keyword evidence="2" id="KW-1003">Cell membrane</keyword>
<evidence type="ECO:0000313" key="11">
    <source>
        <dbReference type="Proteomes" id="UP000230108"/>
    </source>
</evidence>
<comment type="similarity">
    <text evidence="6">Belongs to the ABC-4 integral membrane protein family.</text>
</comment>
<dbReference type="PANTHER" id="PTHR30572:SF4">
    <property type="entry name" value="ABC TRANSPORTER PERMEASE YTRF"/>
    <property type="match status" value="1"/>
</dbReference>
<evidence type="ECO:0000256" key="5">
    <source>
        <dbReference type="ARBA" id="ARBA00023136"/>
    </source>
</evidence>
<dbReference type="GO" id="GO:0022857">
    <property type="term" value="F:transmembrane transporter activity"/>
    <property type="evidence" value="ECO:0007669"/>
    <property type="project" value="TreeGrafter"/>
</dbReference>
<keyword evidence="3 7" id="KW-0812">Transmembrane</keyword>
<dbReference type="Proteomes" id="UP000230108">
    <property type="component" value="Unassembled WGS sequence"/>
</dbReference>
<feature type="domain" description="ABC3 transporter permease C-terminal" evidence="8">
    <location>
        <begin position="283"/>
        <end position="394"/>
    </location>
</feature>
<dbReference type="PANTHER" id="PTHR30572">
    <property type="entry name" value="MEMBRANE COMPONENT OF TRANSPORTER-RELATED"/>
    <property type="match status" value="1"/>
</dbReference>
<evidence type="ECO:0000256" key="4">
    <source>
        <dbReference type="ARBA" id="ARBA00022989"/>
    </source>
</evidence>